<dbReference type="VEuPathDB" id="FungiDB:VP01_1876g4"/>
<evidence type="ECO:0000313" key="2">
    <source>
        <dbReference type="Proteomes" id="UP000037035"/>
    </source>
</evidence>
<evidence type="ECO:0000313" key="1">
    <source>
        <dbReference type="EMBL" id="KNZ58706.1"/>
    </source>
</evidence>
<accession>A0A0L6VD47</accession>
<gene>
    <name evidence="1" type="ORF">VP01_1876g4</name>
</gene>
<protein>
    <submittedName>
        <fullName evidence="1">Uncharacterized protein</fullName>
    </submittedName>
</protein>
<comment type="caution">
    <text evidence="1">The sequence shown here is derived from an EMBL/GenBank/DDBJ whole genome shotgun (WGS) entry which is preliminary data.</text>
</comment>
<keyword evidence="2" id="KW-1185">Reference proteome</keyword>
<sequence length="159" mass="17786">MNPHFSNKNLVDALEKLVYDTHLEYSILSNFNLINNPKLSKVELSCSYGSVRATHTGSLTLNGCIIQPVFYAPEFSKNSISAAQLEDHGFRIVHAGGSIQICKGEKIFWCFRRNNGSFTLPSEFQELRQCLPSKCRRYQLANTTGSSIRPLPKAVSSTK</sequence>
<reference evidence="1 2" key="1">
    <citation type="submission" date="2015-08" db="EMBL/GenBank/DDBJ databases">
        <title>Next Generation Sequencing and Analysis of the Genome of Puccinia sorghi L Schw, the Causal Agent of Maize Common Rust.</title>
        <authorList>
            <person name="Rochi L."/>
            <person name="Burguener G."/>
            <person name="Darino M."/>
            <person name="Turjanski A."/>
            <person name="Kreff E."/>
            <person name="Dieguez M.J."/>
            <person name="Sacco F."/>
        </authorList>
    </citation>
    <scope>NUCLEOTIDE SEQUENCE [LARGE SCALE GENOMIC DNA]</scope>
    <source>
        <strain evidence="1 2">RO10H11247</strain>
    </source>
</reference>
<name>A0A0L6VD47_9BASI</name>
<organism evidence="1 2">
    <name type="scientific">Puccinia sorghi</name>
    <dbReference type="NCBI Taxonomy" id="27349"/>
    <lineage>
        <taxon>Eukaryota</taxon>
        <taxon>Fungi</taxon>
        <taxon>Dikarya</taxon>
        <taxon>Basidiomycota</taxon>
        <taxon>Pucciniomycotina</taxon>
        <taxon>Pucciniomycetes</taxon>
        <taxon>Pucciniales</taxon>
        <taxon>Pucciniaceae</taxon>
        <taxon>Puccinia</taxon>
    </lineage>
</organism>
<dbReference type="OrthoDB" id="2515897at2759"/>
<dbReference type="EMBL" id="LAVV01006699">
    <property type="protein sequence ID" value="KNZ58706.1"/>
    <property type="molecule type" value="Genomic_DNA"/>
</dbReference>
<dbReference type="Proteomes" id="UP000037035">
    <property type="component" value="Unassembled WGS sequence"/>
</dbReference>
<dbReference type="AlphaFoldDB" id="A0A0L6VD47"/>
<proteinExistence type="predicted"/>